<gene>
    <name evidence="1" type="ORF">EVOR1521_LOCUS16318</name>
</gene>
<accession>A0AA36N6A9</accession>
<dbReference type="PANTHER" id="PTHR33205">
    <property type="entry name" value="TRANSMEMBRANE PROTEIN"/>
    <property type="match status" value="1"/>
</dbReference>
<dbReference type="PANTHER" id="PTHR33205:SF1">
    <property type="entry name" value="TRANSMEMBRANE PROTEIN"/>
    <property type="match status" value="1"/>
</dbReference>
<name>A0AA36N6A9_9DINO</name>
<reference evidence="1" key="1">
    <citation type="submission" date="2023-08" db="EMBL/GenBank/DDBJ databases">
        <authorList>
            <person name="Chen Y."/>
            <person name="Shah S."/>
            <person name="Dougan E. K."/>
            <person name="Thang M."/>
            <person name="Chan C."/>
        </authorList>
    </citation>
    <scope>NUCLEOTIDE SEQUENCE</scope>
</reference>
<proteinExistence type="predicted"/>
<organism evidence="1 2">
    <name type="scientific">Effrenium voratum</name>
    <dbReference type="NCBI Taxonomy" id="2562239"/>
    <lineage>
        <taxon>Eukaryota</taxon>
        <taxon>Sar</taxon>
        <taxon>Alveolata</taxon>
        <taxon>Dinophyceae</taxon>
        <taxon>Suessiales</taxon>
        <taxon>Symbiodiniaceae</taxon>
        <taxon>Effrenium</taxon>
    </lineage>
</organism>
<dbReference type="Proteomes" id="UP001178507">
    <property type="component" value="Unassembled WGS sequence"/>
</dbReference>
<dbReference type="EMBL" id="CAUJNA010002213">
    <property type="protein sequence ID" value="CAJ1391047.1"/>
    <property type="molecule type" value="Genomic_DNA"/>
</dbReference>
<keyword evidence="2" id="KW-1185">Reference proteome</keyword>
<sequence length="115" mass="12660">MIGPKRTHVPSDARQISPAYLPVCVQRAAANSDAAAHKEAQGFSRKPALRRYEKALKQTYSQACPKSAMRVQGAIGSRSSAIHNDYRVSLRPSLVPEPRYPSLKVVLRLAPKSFC</sequence>
<comment type="caution">
    <text evidence="1">The sequence shown here is derived from an EMBL/GenBank/DDBJ whole genome shotgun (WGS) entry which is preliminary data.</text>
</comment>
<dbReference type="AntiFam" id="ANF00034">
    <property type="entry name" value="Antisense to 5.8S rRNA"/>
</dbReference>
<protein>
    <submittedName>
        <fullName evidence="1">Uncharacterized protein</fullName>
    </submittedName>
</protein>
<evidence type="ECO:0000313" key="2">
    <source>
        <dbReference type="Proteomes" id="UP001178507"/>
    </source>
</evidence>
<evidence type="ECO:0000313" key="1">
    <source>
        <dbReference type="EMBL" id="CAJ1391047.1"/>
    </source>
</evidence>
<dbReference type="AlphaFoldDB" id="A0AA36N6A9"/>